<keyword evidence="2" id="KW-1185">Reference proteome</keyword>
<evidence type="ECO:0000313" key="2">
    <source>
        <dbReference type="Proteomes" id="UP000836387"/>
    </source>
</evidence>
<organism evidence="1 2">
    <name type="scientific">Clonostachys rosea f. rosea IK726</name>
    <dbReference type="NCBI Taxonomy" id="1349383"/>
    <lineage>
        <taxon>Eukaryota</taxon>
        <taxon>Fungi</taxon>
        <taxon>Dikarya</taxon>
        <taxon>Ascomycota</taxon>
        <taxon>Pezizomycotina</taxon>
        <taxon>Sordariomycetes</taxon>
        <taxon>Hypocreomycetidae</taxon>
        <taxon>Hypocreales</taxon>
        <taxon>Bionectriaceae</taxon>
        <taxon>Clonostachys</taxon>
    </lineage>
</organism>
<sequence length="176" mass="19644">MSEERNHAGEYGPQPTGAPGYALDPRNVLRRSVIACNRCRSRKTKCAGRHPYPCVACQASGSQCIYSESEKRVTVPESYILDLQAQVRRRRSGRRVQDDAPELSDSSLADVQWGNTRAEKQSGQTGWSRAVRTISCNASIDNASDKAHQGLLDTLRRTFFFNIQRIANRLGQQCLS</sequence>
<reference evidence="1" key="1">
    <citation type="submission" date="2020-04" db="EMBL/GenBank/DDBJ databases">
        <authorList>
            <person name="Broberg M."/>
        </authorList>
    </citation>
    <scope>NUCLEOTIDE SEQUENCE</scope>
</reference>
<comment type="caution">
    <text evidence="1">The sequence shown here is derived from an EMBL/GenBank/DDBJ whole genome shotgun (WGS) entry which is preliminary data.</text>
</comment>
<dbReference type="Proteomes" id="UP000836387">
    <property type="component" value="Unassembled WGS sequence"/>
</dbReference>
<protein>
    <submittedName>
        <fullName evidence="1">Uncharacterized protein</fullName>
    </submittedName>
</protein>
<evidence type="ECO:0000313" key="1">
    <source>
        <dbReference type="EMBL" id="CAG9951676.1"/>
    </source>
</evidence>
<gene>
    <name evidence="1" type="ORF">CRV2_00021316</name>
</gene>
<dbReference type="EMBL" id="CADEHS020000375">
    <property type="protein sequence ID" value="CAG9951676.1"/>
    <property type="molecule type" value="Genomic_DNA"/>
</dbReference>
<proteinExistence type="predicted"/>
<reference evidence="1" key="2">
    <citation type="submission" date="2021-10" db="EMBL/GenBank/DDBJ databases">
        <authorList>
            <person name="Piombo E."/>
        </authorList>
    </citation>
    <scope>NUCLEOTIDE SEQUENCE</scope>
</reference>
<name>A0ACA9UE92_BIOOC</name>
<accession>A0ACA9UE92</accession>